<keyword evidence="1" id="KW-0732">Signal</keyword>
<evidence type="ECO:0000313" key="3">
    <source>
        <dbReference type="EMBL" id="QJX00867.1"/>
    </source>
</evidence>
<dbReference type="AlphaFoldDB" id="A0A6M5Z4Z7"/>
<dbReference type="EMBL" id="CP053452">
    <property type="protein sequence ID" value="QJX00867.1"/>
    <property type="molecule type" value="Genomic_DNA"/>
</dbReference>
<protein>
    <recommendedName>
        <fullName evidence="2">ASPIC/UnbV domain-containing protein</fullName>
    </recommendedName>
</protein>
<evidence type="ECO:0000256" key="1">
    <source>
        <dbReference type="ARBA" id="ARBA00022729"/>
    </source>
</evidence>
<evidence type="ECO:0000313" key="4">
    <source>
        <dbReference type="Proteomes" id="UP000503447"/>
    </source>
</evidence>
<name>A0A6M5Z4Z7_9BACT</name>
<dbReference type="InterPro" id="IPR011519">
    <property type="entry name" value="UnbV_ASPIC"/>
</dbReference>
<dbReference type="RefSeq" id="WP_171475525.1">
    <property type="nucleotide sequence ID" value="NZ_CP053452.2"/>
</dbReference>
<dbReference type="InterPro" id="IPR013517">
    <property type="entry name" value="FG-GAP"/>
</dbReference>
<feature type="domain" description="ASPIC/UnbV" evidence="2">
    <location>
        <begin position="546"/>
        <end position="614"/>
    </location>
</feature>
<keyword evidence="4" id="KW-1185">Reference proteome</keyword>
<dbReference type="SUPFAM" id="SSF69318">
    <property type="entry name" value="Integrin alpha N-terminal domain"/>
    <property type="match status" value="1"/>
</dbReference>
<dbReference type="PANTHER" id="PTHR16026">
    <property type="entry name" value="CARTILAGE ACIDIC PROTEIN 1"/>
    <property type="match status" value="1"/>
</dbReference>
<dbReference type="InterPro" id="IPR028994">
    <property type="entry name" value="Integrin_alpha_N"/>
</dbReference>
<dbReference type="Pfam" id="PF07593">
    <property type="entry name" value="UnbV_ASPIC"/>
    <property type="match status" value="1"/>
</dbReference>
<organism evidence="3 4">
    <name type="scientific">Frigoriglobus tundricola</name>
    <dbReference type="NCBI Taxonomy" id="2774151"/>
    <lineage>
        <taxon>Bacteria</taxon>
        <taxon>Pseudomonadati</taxon>
        <taxon>Planctomycetota</taxon>
        <taxon>Planctomycetia</taxon>
        <taxon>Gemmatales</taxon>
        <taxon>Gemmataceae</taxon>
        <taxon>Frigoriglobus</taxon>
    </lineage>
</organism>
<dbReference type="Gene3D" id="2.130.10.130">
    <property type="entry name" value="Integrin alpha, N-terminal"/>
    <property type="match status" value="1"/>
</dbReference>
<dbReference type="Pfam" id="PF13517">
    <property type="entry name" value="FG-GAP_3"/>
    <property type="match status" value="1"/>
</dbReference>
<gene>
    <name evidence="3" type="ORF">FTUN_8505</name>
</gene>
<evidence type="ECO:0000259" key="2">
    <source>
        <dbReference type="Pfam" id="PF07593"/>
    </source>
</evidence>
<dbReference type="InterPro" id="IPR027039">
    <property type="entry name" value="Crtac1"/>
</dbReference>
<reference evidence="4" key="1">
    <citation type="submission" date="2020-05" db="EMBL/GenBank/DDBJ databases">
        <title>Frigoriglobus tundricola gen. nov., sp. nov., a psychrotolerant cellulolytic planctomycete of the family Gemmataceae with two divergent copies of 16S rRNA gene.</title>
        <authorList>
            <person name="Kulichevskaya I.S."/>
            <person name="Ivanova A.A."/>
            <person name="Naumoff D.G."/>
            <person name="Beletsky A.V."/>
            <person name="Rijpstra W.I.C."/>
            <person name="Sinninghe Damste J.S."/>
            <person name="Mardanov A.V."/>
            <person name="Ravin N.V."/>
            <person name="Dedysh S.N."/>
        </authorList>
    </citation>
    <scope>NUCLEOTIDE SEQUENCE [LARGE SCALE GENOMIC DNA]</scope>
    <source>
        <strain evidence="4">PL17</strain>
    </source>
</reference>
<sequence>MSTRNRKPAPPARGLRVVKWLLGAVVLVALAVGVGMALRAPTAVPAPEPELPVVEARFTDVTDRAGIRFRHANGAAGRKLLPETMGAGVAVLDFDRDGKPDLFFVNSRPWPGADRTGARATQALYRNRGDGTFEDVTVALGLGVECYGMGAAVADYDNDGWPDIFITAVGGNRLFRNVEGRRFEDATDRTGLSSTTWTNDTAANFARRTEPMSFPSSAVWLDYDGDGRLDLFVCNYVTWSPARDLGVAAVLPGGIRAYVPPQQFTGAQCQLFRNVDGTRFEDESAAAGVLVTDPGEPGGAGRPVGKALGVVVCDPDGDGWPDIIVANDTVRNFFFHNRPGPNGNRTFQETGRFSGIAYADGRPRGGMGIDAGEIAPGTLGVVIANFTHEPDSLFLLKGTSPVLFADAAVELGLAGASTRAMKFGAVLFDFDRDGRLDLFTANGHLEPDIATTHTGQTHAQAGQLFWKTGPPRQGFVAVTGPGGLDAFPLMVGRGCAYLDYDGDGKLDLVVTENNGRARLFRNETPDGNTWVRFALSGEKGRTNRDGIGAEVTVHAGGLVQRRYVTAAHGYLSQCEPSAYFGLGSAATIDRVTVRWPGRTGHTQEWQNVPAGTTYRLMEGAPEPIPMGR</sequence>
<dbReference type="Proteomes" id="UP000503447">
    <property type="component" value="Chromosome"/>
</dbReference>
<proteinExistence type="predicted"/>
<dbReference type="PANTHER" id="PTHR16026:SF0">
    <property type="entry name" value="CARTILAGE ACIDIC PROTEIN 1"/>
    <property type="match status" value="1"/>
</dbReference>
<accession>A0A6M5Z4Z7</accession>
<dbReference type="KEGG" id="ftj:FTUN_8505"/>